<evidence type="ECO:0000259" key="1">
    <source>
        <dbReference type="Pfam" id="PF13679"/>
    </source>
</evidence>
<dbReference type="Proteomes" id="UP000322234">
    <property type="component" value="Unassembled WGS sequence"/>
</dbReference>
<reference evidence="2" key="1">
    <citation type="submission" date="2019-10" db="EMBL/GenBank/DDBJ databases">
        <title>The sequence and de novo assembly of the wild yak genome.</title>
        <authorList>
            <person name="Liu Y."/>
        </authorList>
    </citation>
    <scope>NUCLEOTIDE SEQUENCE [LARGE SCALE GENOMIC DNA]</scope>
    <source>
        <strain evidence="2">WY2019</strain>
    </source>
</reference>
<dbReference type="InterPro" id="IPR029063">
    <property type="entry name" value="SAM-dependent_MTases_sf"/>
</dbReference>
<dbReference type="EMBL" id="VBQZ03000003">
    <property type="protein sequence ID" value="MXQ80184.1"/>
    <property type="molecule type" value="Genomic_DNA"/>
</dbReference>
<evidence type="ECO:0000313" key="2">
    <source>
        <dbReference type="EMBL" id="MXQ80184.1"/>
    </source>
</evidence>
<dbReference type="Pfam" id="PF13679">
    <property type="entry name" value="Methyltransf_32"/>
    <property type="match status" value="1"/>
</dbReference>
<comment type="caution">
    <text evidence="2">The sequence shown here is derived from an EMBL/GenBank/DDBJ whole genome shotgun (WGS) entry which is preliminary data.</text>
</comment>
<evidence type="ECO:0000313" key="3">
    <source>
        <dbReference type="Proteomes" id="UP000322234"/>
    </source>
</evidence>
<protein>
    <recommendedName>
        <fullName evidence="1">Methyltransferase domain-containing protein</fullName>
    </recommendedName>
</protein>
<dbReference type="AlphaFoldDB" id="A0A6B0QX17"/>
<dbReference type="InterPro" id="IPR025714">
    <property type="entry name" value="Methyltranfer_dom"/>
</dbReference>
<dbReference type="PANTHER" id="PTHR12496">
    <property type="entry name" value="CGI-41 METHYLTRANSFERASE"/>
    <property type="match status" value="1"/>
</dbReference>
<organism evidence="2 3">
    <name type="scientific">Bos mutus</name>
    <name type="common">wild yak</name>
    <dbReference type="NCBI Taxonomy" id="72004"/>
    <lineage>
        <taxon>Eukaryota</taxon>
        <taxon>Metazoa</taxon>
        <taxon>Chordata</taxon>
        <taxon>Craniata</taxon>
        <taxon>Vertebrata</taxon>
        <taxon>Euteleostomi</taxon>
        <taxon>Mammalia</taxon>
        <taxon>Eutheria</taxon>
        <taxon>Laurasiatheria</taxon>
        <taxon>Artiodactyla</taxon>
        <taxon>Ruminantia</taxon>
        <taxon>Pecora</taxon>
        <taxon>Bovidae</taxon>
        <taxon>Bovinae</taxon>
        <taxon>Bos</taxon>
    </lineage>
</organism>
<proteinExistence type="predicted"/>
<name>A0A6B0QX17_9CETA</name>
<dbReference type="InterPro" id="IPR052220">
    <property type="entry name" value="METTL25"/>
</dbReference>
<sequence>MAASGQLPVTQDLSTLHAKLQKLLRFLREALPISNAHTVDFYTESVWEKLVDLPPETVLSALRTSAAASEACPLEEAGRMSVLRDILISYLIELTSPLPLCCFCSLMPKSCKTLLSCKKLVSNLSCKKLLWVDRKIRVDKNKACNKAEQIIPVEGDIGKVIKPHNMQIIDLGSGKGYLSSFLSLKYGLKVYGIDSSNTRGAEERNRKLKKHWEVYGRRSKPDVSGLALQTTKERKVQDETKADIEGICNSSTASQEKPPASDFLSEFSGSVISDIRRQMENLKVYSHREENLCFENAFSLRDLLPVNAIEPNSSSQIPKRKMSEASKERRKITLKSNESNIYSPLTSIITADSELHDIIKDLEDCLMVGLHTCGDLAPNTLRIFTSKSEVKGVCSVGCCYHLLSEEFENPHKGTKFFMSHDFIYSSKMTALSLSLFFVEERWCCGRNARMSACLALERVAVGQGLPTESLFYRAILQDIIKECYGITKCDQHVGKIYSKSSSFPDYIRKSLKKLGLDESKLPEKIIMDYYEKYKPRMNELEAFNMLKVVLAPCIETLILLDRLCYLKEQEGAPLWSTHTTASPLDPVPFCGFPFARTFDTGIAAGAELDGGHSRLLESEE</sequence>
<gene>
    <name evidence="2" type="ORF">E5288_WYG013713</name>
</gene>
<dbReference type="SUPFAM" id="SSF53335">
    <property type="entry name" value="S-adenosyl-L-methionine-dependent methyltransferases"/>
    <property type="match status" value="1"/>
</dbReference>
<dbReference type="PANTHER" id="PTHR12496:SF9">
    <property type="entry name" value="METHYLTRANSFERASE-LIKE PROTEIN 25-RELATED"/>
    <property type="match status" value="1"/>
</dbReference>
<keyword evidence="3" id="KW-1185">Reference proteome</keyword>
<accession>A0A6B0QX17</accession>
<feature type="domain" description="Methyltransferase" evidence="1">
    <location>
        <begin position="162"/>
        <end position="405"/>
    </location>
</feature>